<evidence type="ECO:0000313" key="1">
    <source>
        <dbReference type="EMBL" id="MBM6401127.1"/>
    </source>
</evidence>
<sequence length="283" mass="28643">MPSPAPASPRGRVVLPGALSPLTADLVRGPRRPYTVVGVFRAGAYLATVDRVLPLLAHDAVALPGALRLAEPADRLDLGVRAGDVVVGGAGSLHLPGVTVRGVRTWRPARVRRAPAVPRLAPDERLRALLAEASSAGSRWLLPAVRAALVAPLPTEAVRHLVGRGEGLTPSGDDALAGALLARRALGLAPGATAGGRDPLALAVRDRLRATTAVSASLLAAALDGWTTPEVAALVGALARGDADATRSALPSVLAVGHTSGRDLVTGVRAVLDTVASTGRTAA</sequence>
<accession>A0ABS2CMM4</accession>
<dbReference type="Pfam" id="PF11392">
    <property type="entry name" value="AllH"/>
    <property type="match status" value="1"/>
</dbReference>
<dbReference type="InterPro" id="IPR021530">
    <property type="entry name" value="AllH-like"/>
</dbReference>
<proteinExistence type="predicted"/>
<reference evidence="1" key="1">
    <citation type="submission" date="2021-02" db="EMBL/GenBank/DDBJ databases">
        <title>Phycicoccus sp. MQZ13P-5T, whole genome shotgun sequence.</title>
        <authorList>
            <person name="Tuo L."/>
        </authorList>
    </citation>
    <scope>NUCLEOTIDE SEQUENCE</scope>
    <source>
        <strain evidence="1">MQZ13P-5</strain>
    </source>
</reference>
<protein>
    <submittedName>
        <fullName evidence="1">DUF2877 domain-containing protein</fullName>
    </submittedName>
</protein>
<dbReference type="Proteomes" id="UP001430172">
    <property type="component" value="Unassembled WGS sequence"/>
</dbReference>
<keyword evidence="2" id="KW-1185">Reference proteome</keyword>
<name>A0ABS2CMM4_9MICO</name>
<organism evidence="1 2">
    <name type="scientific">Phycicoccus sonneratiae</name>
    <dbReference type="NCBI Taxonomy" id="2807628"/>
    <lineage>
        <taxon>Bacteria</taxon>
        <taxon>Bacillati</taxon>
        <taxon>Actinomycetota</taxon>
        <taxon>Actinomycetes</taxon>
        <taxon>Micrococcales</taxon>
        <taxon>Intrasporangiaceae</taxon>
        <taxon>Phycicoccus</taxon>
    </lineage>
</organism>
<gene>
    <name evidence="1" type="ORF">JQN70_12065</name>
</gene>
<dbReference type="RefSeq" id="WP_204131582.1">
    <property type="nucleotide sequence ID" value="NZ_JAFDVD010000012.1"/>
</dbReference>
<comment type="caution">
    <text evidence="1">The sequence shown here is derived from an EMBL/GenBank/DDBJ whole genome shotgun (WGS) entry which is preliminary data.</text>
</comment>
<evidence type="ECO:0000313" key="2">
    <source>
        <dbReference type="Proteomes" id="UP001430172"/>
    </source>
</evidence>
<dbReference type="EMBL" id="JAFDVD010000012">
    <property type="protein sequence ID" value="MBM6401127.1"/>
    <property type="molecule type" value="Genomic_DNA"/>
</dbReference>